<accession>A0ABU6RY16</accession>
<evidence type="ECO:0000259" key="3">
    <source>
        <dbReference type="Pfam" id="PF20167"/>
    </source>
</evidence>
<evidence type="ECO:0000256" key="1">
    <source>
        <dbReference type="SAM" id="Coils"/>
    </source>
</evidence>
<gene>
    <name evidence="4" type="ORF">PIB30_101792</name>
</gene>
<dbReference type="InterPro" id="IPR046796">
    <property type="entry name" value="Transposase_32_dom"/>
</dbReference>
<name>A0ABU6RY16_9FABA</name>
<organism evidence="4 5">
    <name type="scientific">Stylosanthes scabra</name>
    <dbReference type="NCBI Taxonomy" id="79078"/>
    <lineage>
        <taxon>Eukaryota</taxon>
        <taxon>Viridiplantae</taxon>
        <taxon>Streptophyta</taxon>
        <taxon>Embryophyta</taxon>
        <taxon>Tracheophyta</taxon>
        <taxon>Spermatophyta</taxon>
        <taxon>Magnoliopsida</taxon>
        <taxon>eudicotyledons</taxon>
        <taxon>Gunneridae</taxon>
        <taxon>Pentapetalae</taxon>
        <taxon>rosids</taxon>
        <taxon>fabids</taxon>
        <taxon>Fabales</taxon>
        <taxon>Fabaceae</taxon>
        <taxon>Papilionoideae</taxon>
        <taxon>50 kb inversion clade</taxon>
        <taxon>dalbergioids sensu lato</taxon>
        <taxon>Dalbergieae</taxon>
        <taxon>Pterocarpus clade</taxon>
        <taxon>Stylosanthes</taxon>
    </lineage>
</organism>
<evidence type="ECO:0000256" key="2">
    <source>
        <dbReference type="SAM" id="MobiDB-lite"/>
    </source>
</evidence>
<keyword evidence="5" id="KW-1185">Reference proteome</keyword>
<dbReference type="Pfam" id="PF20167">
    <property type="entry name" value="Transposase_32"/>
    <property type="match status" value="1"/>
</dbReference>
<protein>
    <recommendedName>
        <fullName evidence="3">Putative plant transposon protein domain-containing protein</fullName>
    </recommendedName>
</protein>
<feature type="compositionally biased region" description="Basic and acidic residues" evidence="2">
    <location>
        <begin position="279"/>
        <end position="304"/>
    </location>
</feature>
<proteinExistence type="predicted"/>
<feature type="region of interest" description="Disordered" evidence="2">
    <location>
        <begin position="235"/>
        <end position="305"/>
    </location>
</feature>
<evidence type="ECO:0000313" key="4">
    <source>
        <dbReference type="EMBL" id="MED6128835.1"/>
    </source>
</evidence>
<reference evidence="4 5" key="1">
    <citation type="journal article" date="2023" name="Plants (Basel)">
        <title>Bridging the Gap: Combining Genomics and Transcriptomics Approaches to Understand Stylosanthes scabra, an Orphan Legume from the Brazilian Caatinga.</title>
        <authorList>
            <person name="Ferreira-Neto J.R.C."/>
            <person name="da Silva M.D."/>
            <person name="Binneck E."/>
            <person name="de Melo N.F."/>
            <person name="da Silva R.H."/>
            <person name="de Melo A.L.T.M."/>
            <person name="Pandolfi V."/>
            <person name="Bustamante F.O."/>
            <person name="Brasileiro-Vidal A.C."/>
            <person name="Benko-Iseppon A.M."/>
        </authorList>
    </citation>
    <scope>NUCLEOTIDE SEQUENCE [LARGE SCALE GENOMIC DNA]</scope>
    <source>
        <tissue evidence="4">Leaves</tissue>
    </source>
</reference>
<feature type="domain" description="Putative plant transposon protein" evidence="3">
    <location>
        <begin position="56"/>
        <end position="223"/>
    </location>
</feature>
<dbReference type="Proteomes" id="UP001341840">
    <property type="component" value="Unassembled WGS sequence"/>
</dbReference>
<comment type="caution">
    <text evidence="4">The sequence shown here is derived from an EMBL/GenBank/DDBJ whole genome shotgun (WGS) entry which is preliminary data.</text>
</comment>
<sequence length="569" mass="66183">MASSSSVSIFDNYHFKTAFNEELYNTIVKNKKVIAECCFDLDDDEYPEVREQIALRGWRRLAAPKPEISIDLIHEFYANAIKIEEEMEEHGGHTYRSFVRSIPINFSPKKSGIVLADLCMPGATWKLSTGQTKGANPVEQTGAQPHCWGWHELSIRSLIPSSNRSEIPVIRAILIHCIMNGEDVHAEDIIADKMVRMTQGIKEKGKLGFPSTIYKLCKEAGVPLREFRRTKKIQVEKPITARRMESSRLPRQLQHQQQDNEDEDQPMPQAEEGNEEGQGYEHDYHHQPEDEHQPEYEHQQDFQEKPQVQQPPLYHVPTYTDQHEKDLHSIETQLQNIMWYQQQTLENINKSQAQYMAELRAIKGKQQEMYDNNDRFYNQVREEQREMAKEIQQVKNYQVNQTMVDSARNKAIMDELAAVRSRQEEFFSNHANQYNMIRQEQKLLGKEILDVKKYQMSAVTMGSSSSPQKCEPDQALMKIREQHANFSEMQRQLKEWTRNASARECYTVWAHQQVNPNLVEMPVHKVTKQIYDNTNNNRPIFHGFLKSDLSPSETAPPPQKSNDPQNASK</sequence>
<keyword evidence="1" id="KW-0175">Coiled coil</keyword>
<dbReference type="EMBL" id="JASCZI010033238">
    <property type="protein sequence ID" value="MED6128835.1"/>
    <property type="molecule type" value="Genomic_DNA"/>
</dbReference>
<feature type="compositionally biased region" description="Polar residues" evidence="2">
    <location>
        <begin position="560"/>
        <end position="569"/>
    </location>
</feature>
<evidence type="ECO:0000313" key="5">
    <source>
        <dbReference type="Proteomes" id="UP001341840"/>
    </source>
</evidence>
<feature type="coiled-coil region" evidence="1">
    <location>
        <begin position="373"/>
        <end position="400"/>
    </location>
</feature>
<feature type="region of interest" description="Disordered" evidence="2">
    <location>
        <begin position="541"/>
        <end position="569"/>
    </location>
</feature>